<dbReference type="InterPro" id="IPR046342">
    <property type="entry name" value="CBS_dom_sf"/>
</dbReference>
<proteinExistence type="inferred from homology"/>
<feature type="domain" description="CNNM transmembrane" evidence="13">
    <location>
        <begin position="1"/>
        <end position="201"/>
    </location>
</feature>
<comment type="similarity">
    <text evidence="2">Belongs to the UPF0053 family.</text>
</comment>
<dbReference type="InterPro" id="IPR000644">
    <property type="entry name" value="CBS_dom"/>
</dbReference>
<dbReference type="Proteomes" id="UP001372526">
    <property type="component" value="Unassembled WGS sequence"/>
</dbReference>
<keyword evidence="8 10" id="KW-0472">Membrane</keyword>
<evidence type="ECO:0000256" key="5">
    <source>
        <dbReference type="ARBA" id="ARBA00022737"/>
    </source>
</evidence>
<dbReference type="PANTHER" id="PTHR43099">
    <property type="entry name" value="UPF0053 PROTEIN YRKA"/>
    <property type="match status" value="1"/>
</dbReference>
<sequence length="437" mass="49510">MDILNLFLIALLILISGFFVASEFAVVKVRKSRIDQLANEGNKQAILARKVISNLDVYLSACQLGITITSLGLGWLGEPTVEHLLKPLFEKINITGAMAHTLSFVMAFSIITFFHVVLGELVPKSFAIQKAEQITLKFARPLILFDKIMYPFIWLLNSTALFFTKLFGLQPVKENELSHSEEELRLILSESYKSGEINQSEYKYVNNIFEFDDRVAKEIMVPRTEMICLSTENSSTENMEIISNEKYTRYPVIGKDKDDIVGIINTKEIFHDQTKGIFKPLQSYIHPVLTVFETVPIKKALIHLQKNRVQLAIIMDEYGGTAGLLTMEDIIEEIIGEIQDEFDIDETPMIEKRNPTLTVLDGKVLISDVNDMLGLHIDDSDLDTIGGWFLSQTIDINIEPGHMIQYENYQFKALELDGHQVKKIAVNKIDAQKGVMS</sequence>
<name>A0ABU8FHK8_9BACI</name>
<keyword evidence="15" id="KW-1185">Reference proteome</keyword>
<comment type="caution">
    <text evidence="14">The sequence shown here is derived from an EMBL/GenBank/DDBJ whole genome shotgun (WGS) entry which is preliminary data.</text>
</comment>
<evidence type="ECO:0000256" key="4">
    <source>
        <dbReference type="ARBA" id="ARBA00022692"/>
    </source>
</evidence>
<dbReference type="PANTHER" id="PTHR43099:SF2">
    <property type="entry name" value="UPF0053 PROTEIN YRKA"/>
    <property type="match status" value="1"/>
</dbReference>
<gene>
    <name evidence="14" type="ORF">WAZ07_12795</name>
</gene>
<dbReference type="PROSITE" id="PS51371">
    <property type="entry name" value="CBS"/>
    <property type="match status" value="2"/>
</dbReference>
<evidence type="ECO:0000256" key="6">
    <source>
        <dbReference type="ARBA" id="ARBA00022989"/>
    </source>
</evidence>
<dbReference type="Pfam" id="PF03471">
    <property type="entry name" value="CorC_HlyC"/>
    <property type="match status" value="1"/>
</dbReference>
<comment type="subcellular location">
    <subcellularLocation>
        <location evidence="1">Cell membrane</location>
        <topology evidence="1">Multi-pass membrane protein</topology>
    </subcellularLocation>
</comment>
<dbReference type="InterPro" id="IPR044751">
    <property type="entry name" value="Ion_transp-like_CBS"/>
</dbReference>
<evidence type="ECO:0000259" key="13">
    <source>
        <dbReference type="PROSITE" id="PS51846"/>
    </source>
</evidence>
<evidence type="ECO:0000256" key="3">
    <source>
        <dbReference type="ARBA" id="ARBA00022475"/>
    </source>
</evidence>
<dbReference type="Gene3D" id="3.30.465.10">
    <property type="match status" value="1"/>
</dbReference>
<dbReference type="CDD" id="cd04590">
    <property type="entry name" value="CBS_pair_CorC_HlyC_assoc"/>
    <property type="match status" value="1"/>
</dbReference>
<evidence type="ECO:0000256" key="2">
    <source>
        <dbReference type="ARBA" id="ARBA00006337"/>
    </source>
</evidence>
<feature type="transmembrane region" description="Helical" evidence="11">
    <location>
        <begin position="6"/>
        <end position="27"/>
    </location>
</feature>
<accession>A0ABU8FHK8</accession>
<evidence type="ECO:0000256" key="1">
    <source>
        <dbReference type="ARBA" id="ARBA00004651"/>
    </source>
</evidence>
<keyword evidence="6 10" id="KW-1133">Transmembrane helix</keyword>
<dbReference type="PROSITE" id="PS51846">
    <property type="entry name" value="CNNM"/>
    <property type="match status" value="1"/>
</dbReference>
<evidence type="ECO:0000256" key="8">
    <source>
        <dbReference type="ARBA" id="ARBA00023136"/>
    </source>
</evidence>
<dbReference type="InterPro" id="IPR002550">
    <property type="entry name" value="CNNM"/>
</dbReference>
<keyword evidence="7 9" id="KW-0129">CBS domain</keyword>
<evidence type="ECO:0000256" key="10">
    <source>
        <dbReference type="PROSITE-ProRule" id="PRU01193"/>
    </source>
</evidence>
<evidence type="ECO:0000256" key="7">
    <source>
        <dbReference type="ARBA" id="ARBA00023122"/>
    </source>
</evidence>
<dbReference type="InterPro" id="IPR005170">
    <property type="entry name" value="Transptr-assoc_dom"/>
</dbReference>
<feature type="transmembrane region" description="Helical" evidence="11">
    <location>
        <begin position="57"/>
        <end position="77"/>
    </location>
</feature>
<keyword evidence="3" id="KW-1003">Cell membrane</keyword>
<evidence type="ECO:0000313" key="15">
    <source>
        <dbReference type="Proteomes" id="UP001372526"/>
    </source>
</evidence>
<evidence type="ECO:0000259" key="12">
    <source>
        <dbReference type="PROSITE" id="PS51371"/>
    </source>
</evidence>
<dbReference type="InterPro" id="IPR016169">
    <property type="entry name" value="FAD-bd_PCMH_sub2"/>
</dbReference>
<evidence type="ECO:0000313" key="14">
    <source>
        <dbReference type="EMBL" id="MEI4802182.1"/>
    </source>
</evidence>
<organism evidence="14 15">
    <name type="scientific">Bacillus bruguierae</name>
    <dbReference type="NCBI Taxonomy" id="3127667"/>
    <lineage>
        <taxon>Bacteria</taxon>
        <taxon>Bacillati</taxon>
        <taxon>Bacillota</taxon>
        <taxon>Bacilli</taxon>
        <taxon>Bacillales</taxon>
        <taxon>Bacillaceae</taxon>
        <taxon>Bacillus</taxon>
    </lineage>
</organism>
<dbReference type="SMART" id="SM01091">
    <property type="entry name" value="CorC_HlyC"/>
    <property type="match status" value="1"/>
</dbReference>
<dbReference type="Gene3D" id="3.10.580.10">
    <property type="entry name" value="CBS-domain"/>
    <property type="match status" value="1"/>
</dbReference>
<feature type="transmembrane region" description="Helical" evidence="11">
    <location>
        <begin position="143"/>
        <end position="163"/>
    </location>
</feature>
<dbReference type="Pfam" id="PF00571">
    <property type="entry name" value="CBS"/>
    <property type="match status" value="2"/>
</dbReference>
<dbReference type="InterPro" id="IPR051676">
    <property type="entry name" value="UPF0053_domain"/>
</dbReference>
<evidence type="ECO:0000256" key="9">
    <source>
        <dbReference type="PROSITE-ProRule" id="PRU00703"/>
    </source>
</evidence>
<keyword evidence="5" id="KW-0677">Repeat</keyword>
<dbReference type="RefSeq" id="WP_336472759.1">
    <property type="nucleotide sequence ID" value="NZ_JBAWSX010000006.1"/>
</dbReference>
<evidence type="ECO:0000256" key="11">
    <source>
        <dbReference type="SAM" id="Phobius"/>
    </source>
</evidence>
<feature type="domain" description="CBS" evidence="12">
    <location>
        <begin position="284"/>
        <end position="341"/>
    </location>
</feature>
<keyword evidence="4 10" id="KW-0812">Transmembrane</keyword>
<dbReference type="InterPro" id="IPR036318">
    <property type="entry name" value="FAD-bd_PCMH-like_sf"/>
</dbReference>
<dbReference type="Pfam" id="PF01595">
    <property type="entry name" value="CNNM"/>
    <property type="match status" value="1"/>
</dbReference>
<dbReference type="SUPFAM" id="SSF54631">
    <property type="entry name" value="CBS-domain pair"/>
    <property type="match status" value="1"/>
</dbReference>
<dbReference type="SUPFAM" id="SSF56176">
    <property type="entry name" value="FAD-binding/transporter-associated domain-like"/>
    <property type="match status" value="1"/>
</dbReference>
<feature type="domain" description="CBS" evidence="12">
    <location>
        <begin position="220"/>
        <end position="281"/>
    </location>
</feature>
<protein>
    <submittedName>
        <fullName evidence="14">Hemolysin family protein</fullName>
    </submittedName>
</protein>
<dbReference type="EMBL" id="JBAWSX010000006">
    <property type="protein sequence ID" value="MEI4802182.1"/>
    <property type="molecule type" value="Genomic_DNA"/>
</dbReference>
<reference evidence="14 15" key="1">
    <citation type="submission" date="2024-01" db="EMBL/GenBank/DDBJ databases">
        <title>Seven novel Bacillus-like species.</title>
        <authorList>
            <person name="Liu G."/>
        </authorList>
    </citation>
    <scope>NUCLEOTIDE SEQUENCE [LARGE SCALE GENOMIC DNA]</scope>
    <source>
        <strain evidence="14 15">FJAT-51639</strain>
    </source>
</reference>
<feature type="transmembrane region" description="Helical" evidence="11">
    <location>
        <begin position="97"/>
        <end position="122"/>
    </location>
</feature>